<protein>
    <submittedName>
        <fullName evidence="2">Uncharacterized protein</fullName>
    </submittedName>
</protein>
<dbReference type="EMBL" id="FOGJ01000015">
    <property type="protein sequence ID" value="SER97080.1"/>
    <property type="molecule type" value="Genomic_DNA"/>
</dbReference>
<organism evidence="2 3">
    <name type="scientific">Butyrivibrio fibrisolvens</name>
    <dbReference type="NCBI Taxonomy" id="831"/>
    <lineage>
        <taxon>Bacteria</taxon>
        <taxon>Bacillati</taxon>
        <taxon>Bacillota</taxon>
        <taxon>Clostridia</taxon>
        <taxon>Lachnospirales</taxon>
        <taxon>Lachnospiraceae</taxon>
        <taxon>Butyrivibrio</taxon>
    </lineage>
</organism>
<reference evidence="2 3" key="1">
    <citation type="submission" date="2016-10" db="EMBL/GenBank/DDBJ databases">
        <authorList>
            <person name="de Groot N.N."/>
        </authorList>
    </citation>
    <scope>NUCLEOTIDE SEQUENCE [LARGE SCALE GENOMIC DNA]</scope>
    <source>
        <strain evidence="2 3">AR40</strain>
    </source>
</reference>
<feature type="transmembrane region" description="Helical" evidence="1">
    <location>
        <begin position="107"/>
        <end position="126"/>
    </location>
</feature>
<dbReference type="OrthoDB" id="2066303at2"/>
<accession>A0A1H9TIB2</accession>
<keyword evidence="1" id="KW-0472">Membrane</keyword>
<sequence>MKKVIKVILVLMLIFNIFSTVRYGIDTFGEKDIDCEKVTITDKYEIGAGVRGTSDYMEGENEDGYYKIVGSDYDIGDTVKIYQNADSVGANGSDPQWYTSREKAEGVSTAGFVFFTILTIINAIIVKKVLKPQKNVT</sequence>
<keyword evidence="1" id="KW-1133">Transmembrane helix</keyword>
<evidence type="ECO:0000313" key="3">
    <source>
        <dbReference type="Proteomes" id="UP000182584"/>
    </source>
</evidence>
<keyword evidence="1" id="KW-0812">Transmembrane</keyword>
<dbReference type="RefSeq" id="WP_074756596.1">
    <property type="nucleotide sequence ID" value="NZ_FOGJ01000015.1"/>
</dbReference>
<dbReference type="Proteomes" id="UP000182584">
    <property type="component" value="Unassembled WGS sequence"/>
</dbReference>
<dbReference type="AlphaFoldDB" id="A0A1H9TIB2"/>
<gene>
    <name evidence="2" type="ORF">SAMN04487884_11521</name>
</gene>
<feature type="transmembrane region" description="Helical" evidence="1">
    <location>
        <begin position="7"/>
        <end position="25"/>
    </location>
</feature>
<proteinExistence type="predicted"/>
<name>A0A1H9TIB2_BUTFI</name>
<evidence type="ECO:0000313" key="2">
    <source>
        <dbReference type="EMBL" id="SER97080.1"/>
    </source>
</evidence>
<evidence type="ECO:0000256" key="1">
    <source>
        <dbReference type="SAM" id="Phobius"/>
    </source>
</evidence>